<evidence type="ECO:0000256" key="2">
    <source>
        <dbReference type="SAM" id="Phobius"/>
    </source>
</evidence>
<dbReference type="AlphaFoldDB" id="A0AAV2ZZY1"/>
<dbReference type="Proteomes" id="UP001181693">
    <property type="component" value="Unassembled WGS sequence"/>
</dbReference>
<comment type="caution">
    <text evidence="3">The sequence shown here is derived from an EMBL/GenBank/DDBJ whole genome shotgun (WGS) entry which is preliminary data.</text>
</comment>
<accession>A0AAV2ZZY1</accession>
<protein>
    <recommendedName>
        <fullName evidence="5">Secreted protein</fullName>
    </recommendedName>
</protein>
<reference evidence="3" key="1">
    <citation type="thesis" date="2020" institute="ProQuest LLC" country="789 East Eisenhower Parkway, Ann Arbor, MI, USA">
        <title>Comparative Genomics and Chromosome Evolution.</title>
        <authorList>
            <person name="Mudd A.B."/>
        </authorList>
    </citation>
    <scope>NUCLEOTIDE SEQUENCE</scope>
    <source>
        <strain evidence="3">1538</strain>
        <tissue evidence="3">Blood</tissue>
    </source>
</reference>
<keyword evidence="2" id="KW-0812">Transmembrane</keyword>
<evidence type="ECO:0000313" key="4">
    <source>
        <dbReference type="Proteomes" id="UP001181693"/>
    </source>
</evidence>
<keyword evidence="2" id="KW-1133">Transmembrane helix</keyword>
<name>A0AAV2ZZY1_PYXAD</name>
<evidence type="ECO:0000256" key="1">
    <source>
        <dbReference type="SAM" id="MobiDB-lite"/>
    </source>
</evidence>
<sequence length="98" mass="10614">MPKVKLLAIHLFCPISFDFLTLTGGMVAGMRLVAWSTTSSFSAVCFFSLKKAVVHPNGSFTLKGAGASNHPPMMENHKSKGREHKMIKVHGGARTTRA</sequence>
<dbReference type="EMBL" id="DYDO01000010">
    <property type="protein sequence ID" value="DBA16965.1"/>
    <property type="molecule type" value="Genomic_DNA"/>
</dbReference>
<keyword evidence="4" id="KW-1185">Reference proteome</keyword>
<organism evidence="3 4">
    <name type="scientific">Pyxicephalus adspersus</name>
    <name type="common">African bullfrog</name>
    <dbReference type="NCBI Taxonomy" id="30357"/>
    <lineage>
        <taxon>Eukaryota</taxon>
        <taxon>Metazoa</taxon>
        <taxon>Chordata</taxon>
        <taxon>Craniata</taxon>
        <taxon>Vertebrata</taxon>
        <taxon>Euteleostomi</taxon>
        <taxon>Amphibia</taxon>
        <taxon>Batrachia</taxon>
        <taxon>Anura</taxon>
        <taxon>Neobatrachia</taxon>
        <taxon>Ranoidea</taxon>
        <taxon>Pyxicephalidae</taxon>
        <taxon>Pyxicephalinae</taxon>
        <taxon>Pyxicephalus</taxon>
    </lineage>
</organism>
<evidence type="ECO:0008006" key="5">
    <source>
        <dbReference type="Google" id="ProtNLM"/>
    </source>
</evidence>
<feature type="transmembrane region" description="Helical" evidence="2">
    <location>
        <begin position="7"/>
        <end position="26"/>
    </location>
</feature>
<gene>
    <name evidence="3" type="ORF">GDO54_002488</name>
</gene>
<feature type="region of interest" description="Disordered" evidence="1">
    <location>
        <begin position="64"/>
        <end position="98"/>
    </location>
</feature>
<keyword evidence="2" id="KW-0472">Membrane</keyword>
<proteinExistence type="predicted"/>
<evidence type="ECO:0000313" key="3">
    <source>
        <dbReference type="EMBL" id="DBA16965.1"/>
    </source>
</evidence>
<feature type="compositionally biased region" description="Basic residues" evidence="1">
    <location>
        <begin position="79"/>
        <end position="88"/>
    </location>
</feature>